<keyword evidence="6" id="KW-1185">Reference proteome</keyword>
<keyword evidence="3 5" id="KW-0560">Oxidoreductase</keyword>
<dbReference type="PANTHER" id="PTHR43391">
    <property type="entry name" value="RETINOL DEHYDROGENASE-RELATED"/>
    <property type="match status" value="1"/>
</dbReference>
<dbReference type="InterPro" id="IPR002347">
    <property type="entry name" value="SDR_fam"/>
</dbReference>
<dbReference type="EMBL" id="JAUQYP010000001">
    <property type="protein sequence ID" value="MDO8106521.1"/>
    <property type="molecule type" value="Genomic_DNA"/>
</dbReference>
<dbReference type="Proteomes" id="UP001232536">
    <property type="component" value="Unassembled WGS sequence"/>
</dbReference>
<comment type="caution">
    <text evidence="5">The sequence shown here is derived from an EMBL/GenBank/DDBJ whole genome shotgun (WGS) entry which is preliminary data.</text>
</comment>
<accession>A0ABT9D7U8</accession>
<proteinExistence type="inferred from homology"/>
<evidence type="ECO:0000256" key="2">
    <source>
        <dbReference type="ARBA" id="ARBA00022857"/>
    </source>
</evidence>
<dbReference type="InterPro" id="IPR036291">
    <property type="entry name" value="NAD(P)-bd_dom_sf"/>
</dbReference>
<evidence type="ECO:0000313" key="6">
    <source>
        <dbReference type="Proteomes" id="UP001232536"/>
    </source>
</evidence>
<evidence type="ECO:0000256" key="4">
    <source>
        <dbReference type="RuleBase" id="RU000363"/>
    </source>
</evidence>
<organism evidence="5 6">
    <name type="scientific">Actinotalea lenta</name>
    <dbReference type="NCBI Taxonomy" id="3064654"/>
    <lineage>
        <taxon>Bacteria</taxon>
        <taxon>Bacillati</taxon>
        <taxon>Actinomycetota</taxon>
        <taxon>Actinomycetes</taxon>
        <taxon>Micrococcales</taxon>
        <taxon>Cellulomonadaceae</taxon>
        <taxon>Actinotalea</taxon>
    </lineage>
</organism>
<dbReference type="EC" id="1.-.-.-" evidence="5"/>
<dbReference type="Gene3D" id="3.40.50.720">
    <property type="entry name" value="NAD(P)-binding Rossmann-like Domain"/>
    <property type="match status" value="1"/>
</dbReference>
<reference evidence="5 6" key="1">
    <citation type="submission" date="2023-07" db="EMBL/GenBank/DDBJ databases">
        <title>Description of novel actinomycetes strains, isolated from tidal flat sediment.</title>
        <authorList>
            <person name="Lu C."/>
        </authorList>
    </citation>
    <scope>NUCLEOTIDE SEQUENCE [LARGE SCALE GENOMIC DNA]</scope>
    <source>
        <strain evidence="5 6">SYSU T00b441</strain>
    </source>
</reference>
<dbReference type="SUPFAM" id="SSF51735">
    <property type="entry name" value="NAD(P)-binding Rossmann-fold domains"/>
    <property type="match status" value="1"/>
</dbReference>
<dbReference type="PRINTS" id="PR00080">
    <property type="entry name" value="SDRFAMILY"/>
</dbReference>
<sequence>MSDGSLAGHVALVTGSGGGIGRAAVLEFAARGASVVGVGRHPDEADALRAEAEALGGAYLHITGDVIEPGTAASAVTRTLEQHGRLDTLVNNAGVGMYADFVDATVADYDEIMGINMRGTFLFTRAAVPHMISQGSGLIVQVASQAGLQGFPREAIYCASKHAQVGFSRALRRELQPHGIKVGVICPAAVRTSFALGRGRDEESLLHEEHFLSAKDVASAIVFMAAQDKGARVTEVSMISLGEAL</sequence>
<evidence type="ECO:0000256" key="3">
    <source>
        <dbReference type="ARBA" id="ARBA00023002"/>
    </source>
</evidence>
<dbReference type="RefSeq" id="WP_304600173.1">
    <property type="nucleotide sequence ID" value="NZ_JAUQYP010000001.1"/>
</dbReference>
<evidence type="ECO:0000256" key="1">
    <source>
        <dbReference type="ARBA" id="ARBA00006484"/>
    </source>
</evidence>
<comment type="similarity">
    <text evidence="1 4">Belongs to the short-chain dehydrogenases/reductases (SDR) family.</text>
</comment>
<dbReference type="Pfam" id="PF00106">
    <property type="entry name" value="adh_short"/>
    <property type="match status" value="1"/>
</dbReference>
<evidence type="ECO:0000313" key="5">
    <source>
        <dbReference type="EMBL" id="MDO8106521.1"/>
    </source>
</evidence>
<dbReference type="GO" id="GO:0016491">
    <property type="term" value="F:oxidoreductase activity"/>
    <property type="evidence" value="ECO:0007669"/>
    <property type="project" value="UniProtKB-KW"/>
</dbReference>
<name>A0ABT9D7U8_9CELL</name>
<protein>
    <submittedName>
        <fullName evidence="5">SDR family oxidoreductase</fullName>
        <ecNumber evidence="5">1.-.-.-</ecNumber>
    </submittedName>
</protein>
<dbReference type="PRINTS" id="PR00081">
    <property type="entry name" value="GDHRDH"/>
</dbReference>
<dbReference type="PANTHER" id="PTHR43391:SF14">
    <property type="entry name" value="DEHYDROGENASE_REDUCTASE SDR FAMILY PROTEIN 7-LIKE"/>
    <property type="match status" value="1"/>
</dbReference>
<dbReference type="CDD" id="cd05233">
    <property type="entry name" value="SDR_c"/>
    <property type="match status" value="1"/>
</dbReference>
<keyword evidence="2" id="KW-0521">NADP</keyword>
<gene>
    <name evidence="5" type="ORF">Q6348_04845</name>
</gene>